<dbReference type="PANTHER" id="PTHR48111:SF22">
    <property type="entry name" value="REGULATOR OF RPOS"/>
    <property type="match status" value="1"/>
</dbReference>
<dbReference type="Proteomes" id="UP000238375">
    <property type="component" value="Unassembled WGS sequence"/>
</dbReference>
<keyword evidence="1 6" id="KW-0597">Phosphoprotein</keyword>
<dbReference type="InterPro" id="IPR016032">
    <property type="entry name" value="Sig_transdc_resp-reg_C-effctor"/>
</dbReference>
<dbReference type="GO" id="GO:0000976">
    <property type="term" value="F:transcription cis-regulatory region binding"/>
    <property type="evidence" value="ECO:0007669"/>
    <property type="project" value="TreeGrafter"/>
</dbReference>
<dbReference type="OrthoDB" id="5343479at2"/>
<dbReference type="FunFam" id="1.10.10.10:FF:000005">
    <property type="entry name" value="Two-component system response regulator"/>
    <property type="match status" value="1"/>
</dbReference>
<proteinExistence type="predicted"/>
<evidence type="ECO:0000256" key="1">
    <source>
        <dbReference type="ARBA" id="ARBA00022553"/>
    </source>
</evidence>
<evidence type="ECO:0000259" key="9">
    <source>
        <dbReference type="PROSITE" id="PS51755"/>
    </source>
</evidence>
<evidence type="ECO:0000256" key="5">
    <source>
        <dbReference type="ARBA" id="ARBA00023163"/>
    </source>
</evidence>
<dbReference type="PANTHER" id="PTHR48111">
    <property type="entry name" value="REGULATOR OF RPOS"/>
    <property type="match status" value="1"/>
</dbReference>
<dbReference type="AlphaFoldDB" id="A0A2T0T2P7"/>
<evidence type="ECO:0000259" key="8">
    <source>
        <dbReference type="PROSITE" id="PS50110"/>
    </source>
</evidence>
<evidence type="ECO:0000313" key="10">
    <source>
        <dbReference type="EMBL" id="PRY39927.1"/>
    </source>
</evidence>
<dbReference type="SMART" id="SM00448">
    <property type="entry name" value="REC"/>
    <property type="match status" value="1"/>
</dbReference>
<keyword evidence="3" id="KW-0805">Transcription regulation</keyword>
<evidence type="ECO:0000256" key="7">
    <source>
        <dbReference type="PROSITE-ProRule" id="PRU01091"/>
    </source>
</evidence>
<dbReference type="Pfam" id="PF00072">
    <property type="entry name" value="Response_reg"/>
    <property type="match status" value="1"/>
</dbReference>
<dbReference type="SMART" id="SM00862">
    <property type="entry name" value="Trans_reg_C"/>
    <property type="match status" value="1"/>
</dbReference>
<reference evidence="10 11" key="1">
    <citation type="submission" date="2018-03" db="EMBL/GenBank/DDBJ databases">
        <title>Genomic Encyclopedia of Archaeal and Bacterial Type Strains, Phase II (KMG-II): from individual species to whole genera.</title>
        <authorList>
            <person name="Goeker M."/>
        </authorList>
    </citation>
    <scope>NUCLEOTIDE SEQUENCE [LARGE SCALE GENOMIC DNA]</scope>
    <source>
        <strain evidence="10 11">DSM 28354</strain>
    </source>
</reference>
<feature type="modified residue" description="4-aspartylphosphate" evidence="6">
    <location>
        <position position="51"/>
    </location>
</feature>
<dbReference type="GO" id="GO:0000156">
    <property type="term" value="F:phosphorelay response regulator activity"/>
    <property type="evidence" value="ECO:0007669"/>
    <property type="project" value="TreeGrafter"/>
</dbReference>
<gene>
    <name evidence="10" type="ORF">CLV58_10720</name>
</gene>
<dbReference type="GO" id="GO:0005829">
    <property type="term" value="C:cytosol"/>
    <property type="evidence" value="ECO:0007669"/>
    <property type="project" value="TreeGrafter"/>
</dbReference>
<dbReference type="GO" id="GO:0032993">
    <property type="term" value="C:protein-DNA complex"/>
    <property type="evidence" value="ECO:0007669"/>
    <property type="project" value="TreeGrafter"/>
</dbReference>
<feature type="domain" description="OmpR/PhoB-type" evidence="9">
    <location>
        <begin position="126"/>
        <end position="224"/>
    </location>
</feature>
<organism evidence="10 11">
    <name type="scientific">Spirosoma oryzae</name>
    <dbReference type="NCBI Taxonomy" id="1469603"/>
    <lineage>
        <taxon>Bacteria</taxon>
        <taxon>Pseudomonadati</taxon>
        <taxon>Bacteroidota</taxon>
        <taxon>Cytophagia</taxon>
        <taxon>Cytophagales</taxon>
        <taxon>Cytophagaceae</taxon>
        <taxon>Spirosoma</taxon>
    </lineage>
</organism>
<evidence type="ECO:0000256" key="4">
    <source>
        <dbReference type="ARBA" id="ARBA00023125"/>
    </source>
</evidence>
<dbReference type="SUPFAM" id="SSF52172">
    <property type="entry name" value="CheY-like"/>
    <property type="match status" value="1"/>
</dbReference>
<evidence type="ECO:0000256" key="3">
    <source>
        <dbReference type="ARBA" id="ARBA00023015"/>
    </source>
</evidence>
<keyword evidence="2" id="KW-0902">Two-component regulatory system</keyword>
<dbReference type="RefSeq" id="WP_106137569.1">
    <property type="nucleotide sequence ID" value="NZ_PVTE01000007.1"/>
</dbReference>
<dbReference type="Gene3D" id="3.40.50.2300">
    <property type="match status" value="1"/>
</dbReference>
<name>A0A2T0T2P7_9BACT</name>
<accession>A0A2T0T2P7</accession>
<protein>
    <submittedName>
        <fullName evidence="10">DNA-binding response OmpR family regulator</fullName>
    </submittedName>
</protein>
<evidence type="ECO:0000313" key="11">
    <source>
        <dbReference type="Proteomes" id="UP000238375"/>
    </source>
</evidence>
<dbReference type="InterPro" id="IPR011006">
    <property type="entry name" value="CheY-like_superfamily"/>
</dbReference>
<dbReference type="SUPFAM" id="SSF46894">
    <property type="entry name" value="C-terminal effector domain of the bipartite response regulators"/>
    <property type="match status" value="1"/>
</dbReference>
<dbReference type="Pfam" id="PF00486">
    <property type="entry name" value="Trans_reg_C"/>
    <property type="match status" value="1"/>
</dbReference>
<dbReference type="Gene3D" id="1.10.10.10">
    <property type="entry name" value="Winged helix-like DNA-binding domain superfamily/Winged helix DNA-binding domain"/>
    <property type="match status" value="1"/>
</dbReference>
<comment type="caution">
    <text evidence="10">The sequence shown here is derived from an EMBL/GenBank/DDBJ whole genome shotgun (WGS) entry which is preliminary data.</text>
</comment>
<dbReference type="InterPro" id="IPR001789">
    <property type="entry name" value="Sig_transdc_resp-reg_receiver"/>
</dbReference>
<dbReference type="PROSITE" id="PS50110">
    <property type="entry name" value="RESPONSE_REGULATORY"/>
    <property type="match status" value="1"/>
</dbReference>
<dbReference type="InterPro" id="IPR039420">
    <property type="entry name" value="WalR-like"/>
</dbReference>
<dbReference type="CDD" id="cd00383">
    <property type="entry name" value="trans_reg_C"/>
    <property type="match status" value="1"/>
</dbReference>
<keyword evidence="5" id="KW-0804">Transcription</keyword>
<evidence type="ECO:0000256" key="6">
    <source>
        <dbReference type="PROSITE-ProRule" id="PRU00169"/>
    </source>
</evidence>
<evidence type="ECO:0000256" key="2">
    <source>
        <dbReference type="ARBA" id="ARBA00023012"/>
    </source>
</evidence>
<feature type="domain" description="Response regulatory" evidence="8">
    <location>
        <begin position="2"/>
        <end position="116"/>
    </location>
</feature>
<dbReference type="Gene3D" id="6.10.250.690">
    <property type="match status" value="1"/>
</dbReference>
<dbReference type="GO" id="GO:0006355">
    <property type="term" value="P:regulation of DNA-templated transcription"/>
    <property type="evidence" value="ECO:0007669"/>
    <property type="project" value="InterPro"/>
</dbReference>
<sequence length="224" mass="25369">MKILLVEDEVSLASFVRKGIESEGYEIDLAYDGLMGKRLAANNMYSVIVLDVNLPHINGFDLCRSIKRESPRQPVLLLTALDSLPDKESGFGAGADDYLVKPFEFRELLLRIKALARRDSAFSGMKTVLRVGNLELDTAAHMVTRAGQHIELTAREYALLEYLMINHGRVVSRIDIAEKVWDLHFDTNTNVIEVYINYLRKKIDKEFSPKLLHTVKGMGYVLRG</sequence>
<feature type="DNA-binding region" description="OmpR/PhoB-type" evidence="7">
    <location>
        <begin position="126"/>
        <end position="224"/>
    </location>
</feature>
<dbReference type="InterPro" id="IPR001867">
    <property type="entry name" value="OmpR/PhoB-type_DNA-bd"/>
</dbReference>
<dbReference type="EMBL" id="PVTE01000007">
    <property type="protein sequence ID" value="PRY39927.1"/>
    <property type="molecule type" value="Genomic_DNA"/>
</dbReference>
<keyword evidence="11" id="KW-1185">Reference proteome</keyword>
<keyword evidence="4 7" id="KW-0238">DNA-binding</keyword>
<dbReference type="InterPro" id="IPR036388">
    <property type="entry name" value="WH-like_DNA-bd_sf"/>
</dbReference>
<dbReference type="PROSITE" id="PS51755">
    <property type="entry name" value="OMPR_PHOB"/>
    <property type="match status" value="1"/>
</dbReference>